<dbReference type="CDD" id="cd00009">
    <property type="entry name" value="AAA"/>
    <property type="match status" value="1"/>
</dbReference>
<dbReference type="InterPro" id="IPR047854">
    <property type="entry name" value="RFC_lid"/>
</dbReference>
<dbReference type="GO" id="GO:0016887">
    <property type="term" value="F:ATP hydrolysis activity"/>
    <property type="evidence" value="ECO:0007669"/>
    <property type="project" value="InterPro"/>
</dbReference>
<dbReference type="Gene3D" id="1.10.8.60">
    <property type="match status" value="1"/>
</dbReference>
<keyword evidence="2" id="KW-0235">DNA replication</keyword>
<evidence type="ECO:0000313" key="10">
    <source>
        <dbReference type="EMBL" id="CAG9798667.1"/>
    </source>
</evidence>
<dbReference type="CDD" id="cd18140">
    <property type="entry name" value="HLD_clamp_RFC"/>
    <property type="match status" value="1"/>
</dbReference>
<evidence type="ECO:0000256" key="6">
    <source>
        <dbReference type="ARBA" id="ARBA00023242"/>
    </source>
</evidence>
<comment type="subcellular location">
    <subcellularLocation>
        <location evidence="1">Nucleus</location>
    </subcellularLocation>
</comment>
<keyword evidence="5" id="KW-0238">DNA-binding</keyword>
<protein>
    <recommendedName>
        <fullName evidence="9">AAA+ ATPase domain-containing protein</fullName>
    </recommendedName>
</protein>
<reference evidence="10" key="1">
    <citation type="submission" date="2022-01" db="EMBL/GenBank/DDBJ databases">
        <authorList>
            <person name="King R."/>
        </authorList>
    </citation>
    <scope>NUCLEOTIDE SEQUENCE</scope>
</reference>
<keyword evidence="11" id="KW-1185">Reference proteome</keyword>
<evidence type="ECO:0000256" key="4">
    <source>
        <dbReference type="ARBA" id="ARBA00022840"/>
    </source>
</evidence>
<gene>
    <name evidence="10" type="ORF">CHIRRI_LOCUS1649</name>
</gene>
<dbReference type="AlphaFoldDB" id="A0A9N9WND6"/>
<dbReference type="GO" id="GO:0005524">
    <property type="term" value="F:ATP binding"/>
    <property type="evidence" value="ECO:0007669"/>
    <property type="project" value="UniProtKB-KW"/>
</dbReference>
<evidence type="ECO:0000256" key="3">
    <source>
        <dbReference type="ARBA" id="ARBA00022741"/>
    </source>
</evidence>
<proteinExistence type="inferred from homology"/>
<feature type="domain" description="AAA+ ATPase" evidence="9">
    <location>
        <begin position="363"/>
        <end position="496"/>
    </location>
</feature>
<dbReference type="OrthoDB" id="2195431at2759"/>
<comment type="similarity">
    <text evidence="8">Belongs to the activator 1 small subunits family. CTF18 subfamily.</text>
</comment>
<dbReference type="PANTHER" id="PTHR46765:SF1">
    <property type="entry name" value="P-LOOP CONTAINING NUCLEOSIDE TRIPHOSPHATE HYDROLASES SUPERFAMILY PROTEIN"/>
    <property type="match status" value="1"/>
</dbReference>
<dbReference type="Proteomes" id="UP001153620">
    <property type="component" value="Chromosome 1"/>
</dbReference>
<evidence type="ECO:0000256" key="5">
    <source>
        <dbReference type="ARBA" id="ARBA00023125"/>
    </source>
</evidence>
<dbReference type="PANTHER" id="PTHR46765">
    <property type="entry name" value="P-LOOP CONTAINING NUCLEOSIDE TRIPHOSPHATE HYDROLASES SUPERFAMILY PROTEIN"/>
    <property type="match status" value="1"/>
</dbReference>
<evidence type="ECO:0000256" key="7">
    <source>
        <dbReference type="ARBA" id="ARBA00023306"/>
    </source>
</evidence>
<dbReference type="GO" id="GO:0003677">
    <property type="term" value="F:DNA binding"/>
    <property type="evidence" value="ECO:0007669"/>
    <property type="project" value="UniProtKB-KW"/>
</dbReference>
<dbReference type="InterPro" id="IPR003959">
    <property type="entry name" value="ATPase_AAA_core"/>
</dbReference>
<reference evidence="10" key="2">
    <citation type="submission" date="2022-10" db="EMBL/GenBank/DDBJ databases">
        <authorList>
            <consortium name="ENA_rothamsted_submissions"/>
            <consortium name="culmorum"/>
            <person name="King R."/>
        </authorList>
    </citation>
    <scope>NUCLEOTIDE SEQUENCE</scope>
</reference>
<keyword evidence="3" id="KW-0547">Nucleotide-binding</keyword>
<evidence type="ECO:0000256" key="1">
    <source>
        <dbReference type="ARBA" id="ARBA00004123"/>
    </source>
</evidence>
<name>A0A9N9WND6_9DIPT</name>
<evidence type="ECO:0000313" key="11">
    <source>
        <dbReference type="Proteomes" id="UP001153620"/>
    </source>
</evidence>
<evidence type="ECO:0000256" key="2">
    <source>
        <dbReference type="ARBA" id="ARBA00022705"/>
    </source>
</evidence>
<sequence length="943" mass="108906">MADFLTPEEEYELMYGEELEMMNDFEEPENVAAPIASTQKTTVRNDNTLLSSPALSQISRDERHIPFTPSNNIHKNKKTSTPFLEKLKAVDDEFDKIKSKNIDALNEIQNFGMKRKRKLEDLFGDIYDIEAEDAFFKKPKTEEEKDMETIEKIIEARKVFDLYLNPLKNSEFDRLEALHKFKKDNISKTIPRYPFMTLSSLDDRYYVRFHSEDFENKKLTEIEAHNLNAGKFFGNHTEQLWQEANQIILKNVQGSSQMRQLAQENSANHQNTSGASLWVEKYCPKKYIDLLSDESTNRSLLQWIKLWDKAVFNREPVKKNTKPGELSNFNRRTGRFEQNGGWIKRKFRGNMLNTELDENGVPVQKIALLVGRPGLGKTTLAHVIAKHAGYEVREMNASDDRNVDSFRQILESCTQMKSVLNRENRPNCIVLDEIDGAPLPSVEFLIRFVSGQISEKSKKGKNNKKFVLKRPIICICNDLYGANLRTLRQIAFVVNFQSIDNARLAERLIHISYREHVKTDMTAMLSLAEKTGGDIRSCISVIQFFSNTKKALTLFDVLKSNVGQKDQHKTLFNVWSSIFQIQRPKKVLKQSSNDQQKQIIGMTDMSIRTRMMYVLEMVNSCGEYEKLGQGVFENFLKQKIQDTNLTSIVEASKWFCFNDLIQHKINTQQNYIIYPYLQFAFVCWHFCFSSMAYPQITYPQKQYEVSQKISTSKQIFECIKKGIVSNGVRAGHELLIDTISLLKNIICPEIRSVSMHLLTPNEKIDLHHTVQIYADFGVSLIQMQAADGTYLYRSEPDIDHFSFTGIPNKQISYWSKQIIAQEVQVEKMRRARPKVGIENLKIIEEKTKKAEKAKEILSPTSENKALPNHLQRLMPIIAKEKLLPSTLVCKDFFGRAMSKESTSDNSSVHDPFKNILVRSPIWFKFKEGFNNAVRKDVTFSDLL</sequence>
<dbReference type="GO" id="GO:0006260">
    <property type="term" value="P:DNA replication"/>
    <property type="evidence" value="ECO:0007669"/>
    <property type="project" value="UniProtKB-KW"/>
</dbReference>
<evidence type="ECO:0000256" key="8">
    <source>
        <dbReference type="ARBA" id="ARBA00043975"/>
    </source>
</evidence>
<dbReference type="GO" id="GO:0005634">
    <property type="term" value="C:nucleus"/>
    <property type="evidence" value="ECO:0007669"/>
    <property type="project" value="UniProtKB-SubCell"/>
</dbReference>
<dbReference type="InterPro" id="IPR027417">
    <property type="entry name" value="P-loop_NTPase"/>
</dbReference>
<dbReference type="SUPFAM" id="SSF52540">
    <property type="entry name" value="P-loop containing nucleoside triphosphate hydrolases"/>
    <property type="match status" value="1"/>
</dbReference>
<dbReference type="SMART" id="SM00382">
    <property type="entry name" value="AAA"/>
    <property type="match status" value="1"/>
</dbReference>
<dbReference type="InterPro" id="IPR003593">
    <property type="entry name" value="AAA+_ATPase"/>
</dbReference>
<keyword evidence="6" id="KW-0539">Nucleus</keyword>
<accession>A0A9N9WND6</accession>
<evidence type="ECO:0000259" key="9">
    <source>
        <dbReference type="SMART" id="SM00382"/>
    </source>
</evidence>
<keyword evidence="4" id="KW-0067">ATP-binding</keyword>
<keyword evidence="7" id="KW-0131">Cell cycle</keyword>
<dbReference type="Pfam" id="PF00004">
    <property type="entry name" value="AAA"/>
    <property type="match status" value="1"/>
</dbReference>
<dbReference type="Gene3D" id="3.40.50.300">
    <property type="entry name" value="P-loop containing nucleotide triphosphate hydrolases"/>
    <property type="match status" value="1"/>
</dbReference>
<dbReference type="InterPro" id="IPR053016">
    <property type="entry name" value="CTF18-RFC_complex"/>
</dbReference>
<dbReference type="EMBL" id="OU895877">
    <property type="protein sequence ID" value="CAG9798667.1"/>
    <property type="molecule type" value="Genomic_DNA"/>
</dbReference>
<organism evidence="10 11">
    <name type="scientific">Chironomus riparius</name>
    <dbReference type="NCBI Taxonomy" id="315576"/>
    <lineage>
        <taxon>Eukaryota</taxon>
        <taxon>Metazoa</taxon>
        <taxon>Ecdysozoa</taxon>
        <taxon>Arthropoda</taxon>
        <taxon>Hexapoda</taxon>
        <taxon>Insecta</taxon>
        <taxon>Pterygota</taxon>
        <taxon>Neoptera</taxon>
        <taxon>Endopterygota</taxon>
        <taxon>Diptera</taxon>
        <taxon>Nematocera</taxon>
        <taxon>Chironomoidea</taxon>
        <taxon>Chironomidae</taxon>
        <taxon>Chironominae</taxon>
        <taxon>Chironomus</taxon>
    </lineage>
</organism>